<feature type="region of interest" description="Disordered" evidence="1">
    <location>
        <begin position="392"/>
        <end position="554"/>
    </location>
</feature>
<evidence type="ECO:0000313" key="2">
    <source>
        <dbReference type="EMBL" id="OLP83933.1"/>
    </source>
</evidence>
<dbReference type="EMBL" id="LSRX01001081">
    <property type="protein sequence ID" value="OLP83933.1"/>
    <property type="molecule type" value="Genomic_DNA"/>
</dbReference>
<reference evidence="2 3" key="1">
    <citation type="submission" date="2016-02" db="EMBL/GenBank/DDBJ databases">
        <title>Genome analysis of coral dinoflagellate symbionts highlights evolutionary adaptations to a symbiotic lifestyle.</title>
        <authorList>
            <person name="Aranda M."/>
            <person name="Li Y."/>
            <person name="Liew Y.J."/>
            <person name="Baumgarten S."/>
            <person name="Simakov O."/>
            <person name="Wilson M."/>
            <person name="Piel J."/>
            <person name="Ashoor H."/>
            <person name="Bougouffa S."/>
            <person name="Bajic V.B."/>
            <person name="Ryu T."/>
            <person name="Ravasi T."/>
            <person name="Bayer T."/>
            <person name="Micklem G."/>
            <person name="Kim H."/>
            <person name="Bhak J."/>
            <person name="Lajeunesse T.C."/>
            <person name="Voolstra C.R."/>
        </authorList>
    </citation>
    <scope>NUCLEOTIDE SEQUENCE [LARGE SCALE GENOMIC DNA]</scope>
    <source>
        <strain evidence="2 3">CCMP2467</strain>
    </source>
</reference>
<name>A0A1Q9CLX7_SYMMI</name>
<evidence type="ECO:0000313" key="3">
    <source>
        <dbReference type="Proteomes" id="UP000186817"/>
    </source>
</evidence>
<organism evidence="2 3">
    <name type="scientific">Symbiodinium microadriaticum</name>
    <name type="common">Dinoflagellate</name>
    <name type="synonym">Zooxanthella microadriatica</name>
    <dbReference type="NCBI Taxonomy" id="2951"/>
    <lineage>
        <taxon>Eukaryota</taxon>
        <taxon>Sar</taxon>
        <taxon>Alveolata</taxon>
        <taxon>Dinophyceae</taxon>
        <taxon>Suessiales</taxon>
        <taxon>Symbiodiniaceae</taxon>
        <taxon>Symbiodinium</taxon>
    </lineage>
</organism>
<protein>
    <submittedName>
        <fullName evidence="2">Uncharacterized protein</fullName>
    </submittedName>
</protein>
<dbReference type="AlphaFoldDB" id="A0A1Q9CLX7"/>
<feature type="compositionally biased region" description="Basic residues" evidence="1">
    <location>
        <begin position="402"/>
        <end position="413"/>
    </location>
</feature>
<comment type="caution">
    <text evidence="2">The sequence shown here is derived from an EMBL/GenBank/DDBJ whole genome shotgun (WGS) entry which is preliminary data.</text>
</comment>
<dbReference type="OrthoDB" id="437327at2759"/>
<dbReference type="Proteomes" id="UP000186817">
    <property type="component" value="Unassembled WGS sequence"/>
</dbReference>
<keyword evidence="3" id="KW-1185">Reference proteome</keyword>
<feature type="compositionally biased region" description="Low complexity" evidence="1">
    <location>
        <begin position="541"/>
        <end position="554"/>
    </location>
</feature>
<proteinExistence type="predicted"/>
<sequence>MACALEDRRFTQPMKYFLTESLLQIVYMHVCSTSAYYFLRPACDKEGAEKIVNGLRKHIEDQRMLESLRSADEPWPQQITMHNHFDHELDVCSHDRYQGKPVVKMAEIEDGAVGEPALLTNFHLLKAYIPAVVDDKGVPNLADHKVAFLHISATYNLHPQVRTKRGGKAEVKDWAHAEAVKLKGLLSALQRLTRRTFDAKNTKTLILKKLFAQKIGWMAHPEPEPDSRAVVLADEADAGASDADSILLGLSPSMEDGEAPEAGAPAAIADAAMDDEDDDLMPRNLDAELEGLVHQILCEKQNDSKDLDDDDMAALLAASDSESVPDPQTYLGPEALAELEAMEREQADELFLLAFQGELCGIRFQDRAPLLSERLALPDELQDLLELDEDAQGNDVREKQKQVKASHQQKHHEVKAAAKAKAGQKKRKAPDAAEPDLETRVTPEGRRTRALDAAESDMRKKPRGPRNKRSNVAGAGMSSKPNVPEPASVSEHDVPEPLCVSEPVPEPASVFEPMPEPESEEARDVPEPAAAGVPEPEPASEPETAAEAAQRAARAAALRRAADRRQVMADNNAAMIRNLPNLVDLQPWDLAKFLAGWTDIDVDELD</sequence>
<evidence type="ECO:0000256" key="1">
    <source>
        <dbReference type="SAM" id="MobiDB-lite"/>
    </source>
</evidence>
<feature type="compositionally biased region" description="Basic and acidic residues" evidence="1">
    <location>
        <begin position="437"/>
        <end position="459"/>
    </location>
</feature>
<feature type="compositionally biased region" description="Basic residues" evidence="1">
    <location>
        <begin position="460"/>
        <end position="469"/>
    </location>
</feature>
<gene>
    <name evidence="2" type="ORF">AK812_SmicGene35248</name>
</gene>
<accession>A0A1Q9CLX7</accession>